<proteinExistence type="predicted"/>
<dbReference type="RefSeq" id="WP_139482629.1">
    <property type="nucleotide sequence ID" value="NZ_CAADFB020000021.1"/>
</dbReference>
<dbReference type="GO" id="GO:0032259">
    <property type="term" value="P:methylation"/>
    <property type="evidence" value="ECO:0007669"/>
    <property type="project" value="UniProtKB-KW"/>
</dbReference>
<evidence type="ECO:0000256" key="1">
    <source>
        <dbReference type="ARBA" id="ARBA00022679"/>
    </source>
</evidence>
<organism evidence="3 4">
    <name type="scientific">Bradyrhizobium ivorense</name>
    <dbReference type="NCBI Taxonomy" id="2511166"/>
    <lineage>
        <taxon>Bacteria</taxon>
        <taxon>Pseudomonadati</taxon>
        <taxon>Pseudomonadota</taxon>
        <taxon>Alphaproteobacteria</taxon>
        <taxon>Hyphomicrobiales</taxon>
        <taxon>Nitrobacteraceae</taxon>
        <taxon>Bradyrhizobium</taxon>
    </lineage>
</organism>
<dbReference type="CDD" id="cd02440">
    <property type="entry name" value="AdoMet_MTases"/>
    <property type="match status" value="1"/>
</dbReference>
<dbReference type="GO" id="GO:0008757">
    <property type="term" value="F:S-adenosylmethionine-dependent methyltransferase activity"/>
    <property type="evidence" value="ECO:0007669"/>
    <property type="project" value="InterPro"/>
</dbReference>
<dbReference type="PANTHER" id="PTHR44068:SF11">
    <property type="entry name" value="GERANYL DIPHOSPHATE 2-C-METHYLTRANSFERASE"/>
    <property type="match status" value="1"/>
</dbReference>
<dbReference type="InterPro" id="IPR013216">
    <property type="entry name" value="Methyltransf_11"/>
</dbReference>
<dbReference type="Proteomes" id="UP000328092">
    <property type="component" value="Unassembled WGS sequence"/>
</dbReference>
<accession>A0A508SRI8</accession>
<keyword evidence="1 3" id="KW-0808">Transferase</keyword>
<evidence type="ECO:0000259" key="2">
    <source>
        <dbReference type="Pfam" id="PF08241"/>
    </source>
</evidence>
<dbReference type="Pfam" id="PF08241">
    <property type="entry name" value="Methyltransf_11"/>
    <property type="match status" value="1"/>
</dbReference>
<dbReference type="InterPro" id="IPR050447">
    <property type="entry name" value="Erg6_SMT_methyltransf"/>
</dbReference>
<keyword evidence="4" id="KW-1185">Reference proteome</keyword>
<sequence length="286" mass="32726">MNEVQVQAFWQAHPCGDQQVGGLDQAFRGDYDAFFRQYDAFRYSHEGHILDCLDGIDFRGAKVLEIGLGQGADSEQIIRRGARWSGLDLTAESVTRLRTRLQLRGLPYDEVKQGSALAIPYPDNNFDKVFSHGVLHHIPDIRLAQREIARVLKPDGELIIMVYAKWSFNYLVAIGLLRRLGLMALCGLNLDPAGIYGDHVANARRMGLRNYLKMSNFIHRNTDGPNNPYSKVYGLREVHEDFPSFQVIRAYKRWMHGPPLPVSWLPLGRLLGWHLWVHLRPTRSPR</sequence>
<name>A0A508SRI8_9BRAD</name>
<reference evidence="3" key="1">
    <citation type="submission" date="2019-02" db="EMBL/GenBank/DDBJ databases">
        <authorList>
            <person name="Pothier F.J."/>
        </authorList>
    </citation>
    <scope>NUCLEOTIDE SEQUENCE</scope>
    <source>
        <strain evidence="3">CI-1B</strain>
    </source>
</reference>
<dbReference type="PANTHER" id="PTHR44068">
    <property type="entry name" value="ZGC:194242"/>
    <property type="match status" value="1"/>
</dbReference>
<feature type="domain" description="Methyltransferase type 11" evidence="2">
    <location>
        <begin position="64"/>
        <end position="160"/>
    </location>
</feature>
<evidence type="ECO:0000313" key="4">
    <source>
        <dbReference type="Proteomes" id="UP000328092"/>
    </source>
</evidence>
<dbReference type="Gene3D" id="3.40.50.150">
    <property type="entry name" value="Vaccinia Virus protein VP39"/>
    <property type="match status" value="1"/>
</dbReference>
<dbReference type="EC" id="2.1.1.-" evidence="3"/>
<dbReference type="SUPFAM" id="SSF53335">
    <property type="entry name" value="S-adenosyl-L-methionine-dependent methyltransferases"/>
    <property type="match status" value="1"/>
</dbReference>
<evidence type="ECO:0000313" key="3">
    <source>
        <dbReference type="EMBL" id="VIO65182.1"/>
    </source>
</evidence>
<dbReference type="OrthoDB" id="9787738at2"/>
<protein>
    <submittedName>
        <fullName evidence="3">Methyltransferase YcgJ</fullName>
        <ecNumber evidence="3">2.1.1.-</ecNumber>
    </submittedName>
</protein>
<keyword evidence="3" id="KW-0489">Methyltransferase</keyword>
<dbReference type="AlphaFoldDB" id="A0A508SRI8"/>
<comment type="caution">
    <text evidence="3">The sequence shown here is derived from an EMBL/GenBank/DDBJ whole genome shotgun (WGS) entry which is preliminary data.</text>
</comment>
<dbReference type="EMBL" id="CAADFC020000004">
    <property type="protein sequence ID" value="VIO65182.1"/>
    <property type="molecule type" value="Genomic_DNA"/>
</dbReference>
<gene>
    <name evidence="3" type="primary">ycgJ_1</name>
    <name evidence="3" type="ORF">CI1B_02790</name>
</gene>
<dbReference type="InterPro" id="IPR029063">
    <property type="entry name" value="SAM-dependent_MTases_sf"/>
</dbReference>